<sequence>MARGNIVTTALDFGAVVSAGHGLSDSFGAVTTPDCGMGEMDMERDGIPEVRPERRHGERLTEGLLVIVASVLSFGLLLAPAVVSGTTAWHLVTDTGTTAFSRLAVPVILLALVALPLILAHVVFRSGRRKGRKPLTAAAPAALTLLGASVVPFAALCLIFVFGD</sequence>
<keyword evidence="3" id="KW-1185">Reference proteome</keyword>
<keyword evidence="1" id="KW-0472">Membrane</keyword>
<keyword evidence="1" id="KW-1133">Transmembrane helix</keyword>
<reference evidence="3" key="1">
    <citation type="journal article" date="2019" name="Int. J. Syst. Evol. Microbiol.">
        <title>The Global Catalogue of Microorganisms (GCM) 10K type strain sequencing project: providing services to taxonomists for standard genome sequencing and annotation.</title>
        <authorList>
            <consortium name="The Broad Institute Genomics Platform"/>
            <consortium name="The Broad Institute Genome Sequencing Center for Infectious Disease"/>
            <person name="Wu L."/>
            <person name="Ma J."/>
        </authorList>
    </citation>
    <scope>NUCLEOTIDE SEQUENCE [LARGE SCALE GENOMIC DNA]</scope>
    <source>
        <strain evidence="3">JCM 16956</strain>
    </source>
</reference>
<organism evidence="2 3">
    <name type="scientific">Streptomyces gulbargensis</name>
    <dbReference type="NCBI Taxonomy" id="364901"/>
    <lineage>
        <taxon>Bacteria</taxon>
        <taxon>Bacillati</taxon>
        <taxon>Actinomycetota</taxon>
        <taxon>Actinomycetes</taxon>
        <taxon>Kitasatosporales</taxon>
        <taxon>Streptomycetaceae</taxon>
        <taxon>Streptomyces</taxon>
    </lineage>
</organism>
<feature type="transmembrane region" description="Helical" evidence="1">
    <location>
        <begin position="136"/>
        <end position="162"/>
    </location>
</feature>
<accession>A0ABP7NCS7</accession>
<dbReference type="EMBL" id="BAABAJ010000035">
    <property type="protein sequence ID" value="GAA3942954.1"/>
    <property type="molecule type" value="Genomic_DNA"/>
</dbReference>
<name>A0ABP7NCS7_9ACTN</name>
<feature type="transmembrane region" description="Helical" evidence="1">
    <location>
        <begin position="103"/>
        <end position="124"/>
    </location>
</feature>
<gene>
    <name evidence="2" type="ORF">GCM10022244_58470</name>
</gene>
<protein>
    <recommendedName>
        <fullName evidence="4">Integral membrane protein</fullName>
    </recommendedName>
</protein>
<dbReference type="Proteomes" id="UP001501000">
    <property type="component" value="Unassembled WGS sequence"/>
</dbReference>
<evidence type="ECO:0000313" key="2">
    <source>
        <dbReference type="EMBL" id="GAA3942954.1"/>
    </source>
</evidence>
<keyword evidence="1" id="KW-0812">Transmembrane</keyword>
<evidence type="ECO:0008006" key="4">
    <source>
        <dbReference type="Google" id="ProtNLM"/>
    </source>
</evidence>
<evidence type="ECO:0000313" key="3">
    <source>
        <dbReference type="Proteomes" id="UP001501000"/>
    </source>
</evidence>
<feature type="transmembrane region" description="Helical" evidence="1">
    <location>
        <begin position="64"/>
        <end position="83"/>
    </location>
</feature>
<evidence type="ECO:0000256" key="1">
    <source>
        <dbReference type="SAM" id="Phobius"/>
    </source>
</evidence>
<proteinExistence type="predicted"/>
<comment type="caution">
    <text evidence="2">The sequence shown here is derived from an EMBL/GenBank/DDBJ whole genome shotgun (WGS) entry which is preliminary data.</text>
</comment>